<comment type="subcellular location">
    <subcellularLocation>
        <location evidence="2">Nucleus</location>
    </subcellularLocation>
</comment>
<protein>
    <submittedName>
        <fullName evidence="10">Nuclease</fullName>
    </submittedName>
</protein>
<evidence type="ECO:0000256" key="8">
    <source>
        <dbReference type="SAM" id="MobiDB-lite"/>
    </source>
</evidence>
<evidence type="ECO:0000256" key="6">
    <source>
        <dbReference type="ARBA" id="ARBA00022801"/>
    </source>
</evidence>
<keyword evidence="11" id="KW-1185">Reference proteome</keyword>
<comment type="cofactor">
    <cofactor evidence="1">
        <name>a divalent metal cation</name>
        <dbReference type="ChEBI" id="CHEBI:60240"/>
    </cofactor>
</comment>
<evidence type="ECO:0000256" key="2">
    <source>
        <dbReference type="ARBA" id="ARBA00004123"/>
    </source>
</evidence>
<evidence type="ECO:0000259" key="9">
    <source>
        <dbReference type="Pfam" id="PF13359"/>
    </source>
</evidence>
<evidence type="ECO:0000256" key="4">
    <source>
        <dbReference type="ARBA" id="ARBA00022722"/>
    </source>
</evidence>
<organism evidence="10 11">
    <name type="scientific">Frankliniella fusca</name>
    <dbReference type="NCBI Taxonomy" id="407009"/>
    <lineage>
        <taxon>Eukaryota</taxon>
        <taxon>Metazoa</taxon>
        <taxon>Ecdysozoa</taxon>
        <taxon>Arthropoda</taxon>
        <taxon>Hexapoda</taxon>
        <taxon>Insecta</taxon>
        <taxon>Pterygota</taxon>
        <taxon>Neoptera</taxon>
        <taxon>Paraneoptera</taxon>
        <taxon>Thysanoptera</taxon>
        <taxon>Terebrantia</taxon>
        <taxon>Thripoidea</taxon>
        <taxon>Thripidae</taxon>
        <taxon>Frankliniella</taxon>
    </lineage>
</organism>
<accession>A0AAE1GT37</accession>
<keyword evidence="6" id="KW-0378">Hydrolase</keyword>
<dbReference type="EMBL" id="JAHWGI010000034">
    <property type="protein sequence ID" value="KAK3908281.1"/>
    <property type="molecule type" value="Genomic_DNA"/>
</dbReference>
<dbReference type="Proteomes" id="UP001219518">
    <property type="component" value="Unassembled WGS sequence"/>
</dbReference>
<gene>
    <name evidence="10" type="ORF">KUF71_003242</name>
</gene>
<comment type="caution">
    <text evidence="10">The sequence shown here is derived from an EMBL/GenBank/DDBJ whole genome shotgun (WGS) entry which is preliminary data.</text>
</comment>
<feature type="compositionally biased region" description="Pro residues" evidence="8">
    <location>
        <begin position="330"/>
        <end position="347"/>
    </location>
</feature>
<evidence type="ECO:0000313" key="11">
    <source>
        <dbReference type="Proteomes" id="UP001219518"/>
    </source>
</evidence>
<keyword evidence="7" id="KW-0539">Nucleus</keyword>
<proteinExistence type="inferred from homology"/>
<evidence type="ECO:0000256" key="5">
    <source>
        <dbReference type="ARBA" id="ARBA00022723"/>
    </source>
</evidence>
<dbReference type="InterPro" id="IPR027806">
    <property type="entry name" value="HARBI1_dom"/>
</dbReference>
<evidence type="ECO:0000256" key="1">
    <source>
        <dbReference type="ARBA" id="ARBA00001968"/>
    </source>
</evidence>
<keyword evidence="5" id="KW-0479">Metal-binding</keyword>
<sequence>MAGLLLLWDEVIENEPVRRRAPEGNEMRVARRRLRDHQDPFDAPDEYFRNIFRVNKELARDLIAAVRPHLRQRTRAQGLSAECQVLCAVRFYAVGSYQRSVGQDFLVALSQTAVSRCVRQVSTIINHHLLRRWVKFPATPHDRQAAVHLFQQGPRPFPGALGAIDCTHVYILKPREHEEAYGSAAYLSLSMFQICDPTMKILDVDPRHPGTRHDSAIWMQSSARRMMELCYREGERKVWLIGDSGYLTEPWLMIPINGADPNTPEGRYTTALCRTRAIVEQCIGLLKMVWRCLCQQRVLMYEPAVVGEMVNACVVLHNMRLYYRVPQDDIPPPEVAEPPPQHPPPPDAGGRPAEELHQVQSWYPKQTRSIAAQYQILYIKQNIDF</sequence>
<dbReference type="InterPro" id="IPR045249">
    <property type="entry name" value="HARBI1-like"/>
</dbReference>
<dbReference type="PANTHER" id="PTHR22930:SF85">
    <property type="entry name" value="GH03217P-RELATED"/>
    <property type="match status" value="1"/>
</dbReference>
<dbReference type="GO" id="GO:0046872">
    <property type="term" value="F:metal ion binding"/>
    <property type="evidence" value="ECO:0007669"/>
    <property type="project" value="UniProtKB-KW"/>
</dbReference>
<dbReference type="PANTHER" id="PTHR22930">
    <property type="match status" value="1"/>
</dbReference>
<reference evidence="10" key="2">
    <citation type="journal article" date="2023" name="BMC Genomics">
        <title>Pest status, molecular evolution, and epigenetic factors derived from the genome assembly of Frankliniella fusca, a thysanopteran phytovirus vector.</title>
        <authorList>
            <person name="Catto M.A."/>
            <person name="Labadie P.E."/>
            <person name="Jacobson A.L."/>
            <person name="Kennedy G.G."/>
            <person name="Srinivasan R."/>
            <person name="Hunt B.G."/>
        </authorList>
    </citation>
    <scope>NUCLEOTIDE SEQUENCE</scope>
    <source>
        <strain evidence="10">PL_HMW_Pooled</strain>
    </source>
</reference>
<keyword evidence="4" id="KW-0540">Nuclease</keyword>
<evidence type="ECO:0000256" key="7">
    <source>
        <dbReference type="ARBA" id="ARBA00023242"/>
    </source>
</evidence>
<dbReference type="GO" id="GO:0016787">
    <property type="term" value="F:hydrolase activity"/>
    <property type="evidence" value="ECO:0007669"/>
    <property type="project" value="UniProtKB-KW"/>
</dbReference>
<feature type="domain" description="DDE Tnp4" evidence="9">
    <location>
        <begin position="164"/>
        <end position="318"/>
    </location>
</feature>
<dbReference type="AlphaFoldDB" id="A0AAE1GT37"/>
<evidence type="ECO:0000256" key="3">
    <source>
        <dbReference type="ARBA" id="ARBA00006958"/>
    </source>
</evidence>
<reference evidence="10" key="1">
    <citation type="submission" date="2021-07" db="EMBL/GenBank/DDBJ databases">
        <authorList>
            <person name="Catto M.A."/>
            <person name="Jacobson A."/>
            <person name="Kennedy G."/>
            <person name="Labadie P."/>
            <person name="Hunt B.G."/>
            <person name="Srinivasan R."/>
        </authorList>
    </citation>
    <scope>NUCLEOTIDE SEQUENCE</scope>
    <source>
        <strain evidence="10">PL_HMW_Pooled</strain>
        <tissue evidence="10">Head</tissue>
    </source>
</reference>
<dbReference type="GO" id="GO:0004518">
    <property type="term" value="F:nuclease activity"/>
    <property type="evidence" value="ECO:0007669"/>
    <property type="project" value="UniProtKB-KW"/>
</dbReference>
<dbReference type="GO" id="GO:0005634">
    <property type="term" value="C:nucleus"/>
    <property type="evidence" value="ECO:0007669"/>
    <property type="project" value="UniProtKB-SubCell"/>
</dbReference>
<comment type="similarity">
    <text evidence="3">Belongs to the HARBI1 family.</text>
</comment>
<name>A0AAE1GT37_9NEOP</name>
<feature type="region of interest" description="Disordered" evidence="8">
    <location>
        <begin position="330"/>
        <end position="357"/>
    </location>
</feature>
<dbReference type="Pfam" id="PF13359">
    <property type="entry name" value="DDE_Tnp_4"/>
    <property type="match status" value="1"/>
</dbReference>
<evidence type="ECO:0000313" key="10">
    <source>
        <dbReference type="EMBL" id="KAK3908281.1"/>
    </source>
</evidence>